<accession>A0ABU6SN91</accession>
<feature type="compositionally biased region" description="Low complexity" evidence="1">
    <location>
        <begin position="129"/>
        <end position="140"/>
    </location>
</feature>
<protein>
    <submittedName>
        <fullName evidence="2">Uncharacterized protein</fullName>
    </submittedName>
</protein>
<feature type="compositionally biased region" description="Basic and acidic residues" evidence="1">
    <location>
        <begin position="85"/>
        <end position="99"/>
    </location>
</feature>
<feature type="region of interest" description="Disordered" evidence="1">
    <location>
        <begin position="1"/>
        <end position="155"/>
    </location>
</feature>
<comment type="caution">
    <text evidence="2">The sequence shown here is derived from an EMBL/GenBank/DDBJ whole genome shotgun (WGS) entry which is preliminary data.</text>
</comment>
<feature type="compositionally biased region" description="Polar residues" evidence="1">
    <location>
        <begin position="47"/>
        <end position="65"/>
    </location>
</feature>
<sequence length="292" mass="32894">MAAGLIKTAKMQVEREGKSKKKAKKTSSSSYESEYIESIHESESCSDDTFSIPESDSEQTMSDSLVQDGHTLAQAVSSIRKRKNLQREERRQKRTKQQDEGPTIDPATVEQPPEEVEPPHEQPPPQQPHQPCQQQQPQQEYIDISSCSECEPEPTPIRVLIPKAETDIVPTTEDRIEEGAPSQSAITKIRFHFGIYPTQEVIDISSNYEDEHEPQPKPIKVVVPKVEEGLVTSPSSKLITEVLMSMGQDKGEEPKPDSPPDPSIPSFSLNLDWSRPLGTEEQPPKHWKRNFH</sequence>
<evidence type="ECO:0000313" key="3">
    <source>
        <dbReference type="Proteomes" id="UP001341840"/>
    </source>
</evidence>
<dbReference type="Proteomes" id="UP001341840">
    <property type="component" value="Unassembled WGS sequence"/>
</dbReference>
<evidence type="ECO:0000313" key="2">
    <source>
        <dbReference type="EMBL" id="MED6137896.1"/>
    </source>
</evidence>
<dbReference type="EMBL" id="JASCZI010061174">
    <property type="protein sequence ID" value="MED6137896.1"/>
    <property type="molecule type" value="Genomic_DNA"/>
</dbReference>
<organism evidence="2 3">
    <name type="scientific">Stylosanthes scabra</name>
    <dbReference type="NCBI Taxonomy" id="79078"/>
    <lineage>
        <taxon>Eukaryota</taxon>
        <taxon>Viridiplantae</taxon>
        <taxon>Streptophyta</taxon>
        <taxon>Embryophyta</taxon>
        <taxon>Tracheophyta</taxon>
        <taxon>Spermatophyta</taxon>
        <taxon>Magnoliopsida</taxon>
        <taxon>eudicotyledons</taxon>
        <taxon>Gunneridae</taxon>
        <taxon>Pentapetalae</taxon>
        <taxon>rosids</taxon>
        <taxon>fabids</taxon>
        <taxon>Fabales</taxon>
        <taxon>Fabaceae</taxon>
        <taxon>Papilionoideae</taxon>
        <taxon>50 kb inversion clade</taxon>
        <taxon>dalbergioids sensu lato</taxon>
        <taxon>Dalbergieae</taxon>
        <taxon>Pterocarpus clade</taxon>
        <taxon>Stylosanthes</taxon>
    </lineage>
</organism>
<proteinExistence type="predicted"/>
<evidence type="ECO:0000256" key="1">
    <source>
        <dbReference type="SAM" id="MobiDB-lite"/>
    </source>
</evidence>
<gene>
    <name evidence="2" type="ORF">PIB30_069334</name>
</gene>
<name>A0ABU6SN91_9FABA</name>
<reference evidence="2 3" key="1">
    <citation type="journal article" date="2023" name="Plants (Basel)">
        <title>Bridging the Gap: Combining Genomics and Transcriptomics Approaches to Understand Stylosanthes scabra, an Orphan Legume from the Brazilian Caatinga.</title>
        <authorList>
            <person name="Ferreira-Neto J.R.C."/>
            <person name="da Silva M.D."/>
            <person name="Binneck E."/>
            <person name="de Melo N.F."/>
            <person name="da Silva R.H."/>
            <person name="de Melo A.L.T.M."/>
            <person name="Pandolfi V."/>
            <person name="Bustamante F.O."/>
            <person name="Brasileiro-Vidal A.C."/>
            <person name="Benko-Iseppon A.M."/>
        </authorList>
    </citation>
    <scope>NUCLEOTIDE SEQUENCE [LARGE SCALE GENOMIC DNA]</scope>
    <source>
        <tissue evidence="2">Leaves</tissue>
    </source>
</reference>
<feature type="region of interest" description="Disordered" evidence="1">
    <location>
        <begin position="244"/>
        <end position="292"/>
    </location>
</feature>
<keyword evidence="3" id="KW-1185">Reference proteome</keyword>
<feature type="compositionally biased region" description="Basic and acidic residues" evidence="1">
    <location>
        <begin position="249"/>
        <end position="258"/>
    </location>
</feature>